<dbReference type="Proteomes" id="UP000426246">
    <property type="component" value="Chromosome"/>
</dbReference>
<evidence type="ECO:0000256" key="1">
    <source>
        <dbReference type="ARBA" id="ARBA00004651"/>
    </source>
</evidence>
<evidence type="ECO:0000256" key="2">
    <source>
        <dbReference type="ARBA" id="ARBA00007362"/>
    </source>
</evidence>
<feature type="transmembrane region" description="Helical" evidence="7">
    <location>
        <begin position="124"/>
        <end position="142"/>
    </location>
</feature>
<gene>
    <name evidence="9" type="ORF">EHS13_03410</name>
</gene>
<reference evidence="10" key="1">
    <citation type="submission" date="2018-11" db="EMBL/GenBank/DDBJ databases">
        <title>Complete genome sequence of Paenibacillus sp. ML311-T8.</title>
        <authorList>
            <person name="Nam Y.-D."/>
            <person name="Kang J."/>
            <person name="Chung W.-H."/>
            <person name="Park Y.S."/>
        </authorList>
    </citation>
    <scope>NUCLEOTIDE SEQUENCE [LARGE SCALE GENOMIC DNA]</scope>
    <source>
        <strain evidence="10">ML311-T8</strain>
    </source>
</reference>
<keyword evidence="5 7" id="KW-1133">Transmembrane helix</keyword>
<protein>
    <submittedName>
        <fullName evidence="9">DMT family transporter</fullName>
    </submittedName>
</protein>
<feature type="transmembrane region" description="Helical" evidence="7">
    <location>
        <begin position="154"/>
        <end position="174"/>
    </location>
</feature>
<feature type="transmembrane region" description="Helical" evidence="7">
    <location>
        <begin position="219"/>
        <end position="242"/>
    </location>
</feature>
<keyword evidence="6 7" id="KW-0472">Membrane</keyword>
<keyword evidence="4 7" id="KW-0812">Transmembrane</keyword>
<feature type="transmembrane region" description="Helical" evidence="7">
    <location>
        <begin position="186"/>
        <end position="207"/>
    </location>
</feature>
<dbReference type="SUPFAM" id="SSF103481">
    <property type="entry name" value="Multidrug resistance efflux transporter EmrE"/>
    <property type="match status" value="2"/>
</dbReference>
<keyword evidence="10" id="KW-1185">Reference proteome</keyword>
<feature type="transmembrane region" description="Helical" evidence="7">
    <location>
        <begin position="254"/>
        <end position="271"/>
    </location>
</feature>
<feature type="transmembrane region" description="Helical" evidence="7">
    <location>
        <begin position="68"/>
        <end position="86"/>
    </location>
</feature>
<dbReference type="KEGG" id="ppsc:EHS13_03410"/>
<evidence type="ECO:0000256" key="6">
    <source>
        <dbReference type="ARBA" id="ARBA00023136"/>
    </source>
</evidence>
<feature type="transmembrane region" description="Helical" evidence="7">
    <location>
        <begin position="32"/>
        <end position="56"/>
    </location>
</feature>
<dbReference type="AlphaFoldDB" id="A0A6B8RE75"/>
<feature type="transmembrane region" description="Helical" evidence="7">
    <location>
        <begin position="98"/>
        <end position="117"/>
    </location>
</feature>
<dbReference type="InterPro" id="IPR050638">
    <property type="entry name" value="AA-Vitamin_Transporters"/>
</dbReference>
<comment type="subcellular location">
    <subcellularLocation>
        <location evidence="1">Cell membrane</location>
        <topology evidence="1">Multi-pass membrane protein</topology>
    </subcellularLocation>
</comment>
<dbReference type="PANTHER" id="PTHR32322">
    <property type="entry name" value="INNER MEMBRANE TRANSPORTER"/>
    <property type="match status" value="1"/>
</dbReference>
<comment type="similarity">
    <text evidence="2">Belongs to the EamA transporter family.</text>
</comment>
<evidence type="ECO:0000256" key="3">
    <source>
        <dbReference type="ARBA" id="ARBA00022475"/>
    </source>
</evidence>
<accession>A0A6B8RE75</accession>
<evidence type="ECO:0000256" key="7">
    <source>
        <dbReference type="SAM" id="Phobius"/>
    </source>
</evidence>
<evidence type="ECO:0000313" key="9">
    <source>
        <dbReference type="EMBL" id="QGQ94024.1"/>
    </source>
</evidence>
<organism evidence="9 10">
    <name type="scientific">Paenibacillus psychroresistens</name>
    <dbReference type="NCBI Taxonomy" id="1778678"/>
    <lineage>
        <taxon>Bacteria</taxon>
        <taxon>Bacillati</taxon>
        <taxon>Bacillota</taxon>
        <taxon>Bacilli</taxon>
        <taxon>Bacillales</taxon>
        <taxon>Paenibacillaceae</taxon>
        <taxon>Paenibacillus</taxon>
    </lineage>
</organism>
<dbReference type="EMBL" id="CP034235">
    <property type="protein sequence ID" value="QGQ94024.1"/>
    <property type="molecule type" value="Genomic_DNA"/>
</dbReference>
<dbReference type="Pfam" id="PF00892">
    <property type="entry name" value="EamA"/>
    <property type="match status" value="2"/>
</dbReference>
<keyword evidence="3" id="KW-1003">Cell membrane</keyword>
<name>A0A6B8RE75_9BACL</name>
<evidence type="ECO:0000256" key="4">
    <source>
        <dbReference type="ARBA" id="ARBA00022692"/>
    </source>
</evidence>
<dbReference type="InterPro" id="IPR037185">
    <property type="entry name" value="EmrE-like"/>
</dbReference>
<proteinExistence type="inferred from homology"/>
<evidence type="ECO:0000256" key="5">
    <source>
        <dbReference type="ARBA" id="ARBA00022989"/>
    </source>
</evidence>
<dbReference type="PANTHER" id="PTHR32322:SF18">
    <property type="entry name" value="S-ADENOSYLMETHIONINE_S-ADENOSYLHOMOCYSTEINE TRANSPORTER"/>
    <property type="match status" value="1"/>
</dbReference>
<feature type="domain" description="EamA" evidence="8">
    <location>
        <begin position="155"/>
        <end position="292"/>
    </location>
</feature>
<feature type="transmembrane region" description="Helical" evidence="7">
    <location>
        <begin position="277"/>
        <end position="294"/>
    </location>
</feature>
<dbReference type="GO" id="GO:0005886">
    <property type="term" value="C:plasma membrane"/>
    <property type="evidence" value="ECO:0007669"/>
    <property type="project" value="UniProtKB-SubCell"/>
</dbReference>
<dbReference type="RefSeq" id="WP_155699021.1">
    <property type="nucleotide sequence ID" value="NZ_CP034235.1"/>
</dbReference>
<dbReference type="InterPro" id="IPR000620">
    <property type="entry name" value="EamA_dom"/>
</dbReference>
<feature type="transmembrane region" description="Helical" evidence="7">
    <location>
        <begin position="7"/>
        <end position="26"/>
    </location>
</feature>
<feature type="domain" description="EamA" evidence="8">
    <location>
        <begin position="9"/>
        <end position="141"/>
    </location>
</feature>
<dbReference type="OrthoDB" id="9805239at2"/>
<evidence type="ECO:0000259" key="8">
    <source>
        <dbReference type="Pfam" id="PF00892"/>
    </source>
</evidence>
<sequence length="313" mass="33746">MSKREKIIYAILVAVVITWGLNVVMIKYLTEFIPPMLVVAIRMPLAGVALLFFAWMKYGLYRPTSRQWLLLFYVALTTIFIHQIFMSYGVVSTSATNASLILGLNPLVTALLASLVLTNERLHWKLGIGAVLGFSGVVLAVTSKSVDSSVGISGWGDGIMVVSMLGFVVGGLLVKQVMTTNIPILVVTAYSTMLGGIMINLGAIFVIGPSGYGELHLSATAWGVMFMSAWGASSIGTIGWNYGIKAFGAGRTALFLNGLPFASMIGGALFLGERIRFIHFIAFVLTVLGIIIGTRKRKEPLNDLSHYETIGKS</sequence>
<evidence type="ECO:0000313" key="10">
    <source>
        <dbReference type="Proteomes" id="UP000426246"/>
    </source>
</evidence>